<evidence type="ECO:0000313" key="1">
    <source>
        <dbReference type="EMBL" id="CAB4128434.1"/>
    </source>
</evidence>
<dbReference type="EMBL" id="LR796233">
    <property type="protein sequence ID" value="CAB4128434.1"/>
    <property type="molecule type" value="Genomic_DNA"/>
</dbReference>
<proteinExistence type="predicted"/>
<gene>
    <name evidence="1" type="ORF">UFOVP112_29</name>
</gene>
<accession>A0A6J5L148</accession>
<protein>
    <submittedName>
        <fullName evidence="1">Uncharacterized protein</fullName>
    </submittedName>
</protein>
<name>A0A6J5L148_9CAUD</name>
<organism evidence="1">
    <name type="scientific">uncultured Caudovirales phage</name>
    <dbReference type="NCBI Taxonomy" id="2100421"/>
    <lineage>
        <taxon>Viruses</taxon>
        <taxon>Duplodnaviria</taxon>
        <taxon>Heunggongvirae</taxon>
        <taxon>Uroviricota</taxon>
        <taxon>Caudoviricetes</taxon>
        <taxon>Peduoviridae</taxon>
        <taxon>Maltschvirus</taxon>
        <taxon>Maltschvirus maltsch</taxon>
    </lineage>
</organism>
<reference evidence="1" key="1">
    <citation type="submission" date="2020-04" db="EMBL/GenBank/DDBJ databases">
        <authorList>
            <person name="Chiriac C."/>
            <person name="Salcher M."/>
            <person name="Ghai R."/>
            <person name="Kavagutti S V."/>
        </authorList>
    </citation>
    <scope>NUCLEOTIDE SEQUENCE</scope>
</reference>
<sequence length="69" mass="7631">MATKKTKKADSEPIVTIGSHSVRTQYPDGRVEFVVDDDKLRADVIEALSMVADITQEKPKAKKTKAKSK</sequence>